<reference evidence="1 2" key="1">
    <citation type="journal article" date="2019" name="Int. J. Syst. Evol. Microbiol.">
        <title>The Global Catalogue of Microorganisms (GCM) 10K type strain sequencing project: providing services to taxonomists for standard genome sequencing and annotation.</title>
        <authorList>
            <consortium name="The Broad Institute Genomics Platform"/>
            <consortium name="The Broad Institute Genome Sequencing Center for Infectious Disease"/>
            <person name="Wu L."/>
            <person name="Ma J."/>
        </authorList>
    </citation>
    <scope>NUCLEOTIDE SEQUENCE [LARGE SCALE GENOMIC DNA]</scope>
    <source>
        <strain evidence="1 2">JCM 3272</strain>
    </source>
</reference>
<comment type="caution">
    <text evidence="1">The sequence shown here is derived from an EMBL/GenBank/DDBJ whole genome shotgun (WGS) entry which is preliminary data.</text>
</comment>
<accession>A0ABN3GBD1</accession>
<name>A0ABN3GBD1_9ACTN</name>
<evidence type="ECO:0000313" key="1">
    <source>
        <dbReference type="EMBL" id="GAA2347386.1"/>
    </source>
</evidence>
<sequence>MSLPPHAVAGIDQDLADLDSKLDFMIRRFREASAERGETQTLADLAVTANATFEPEILGELLAAAVRRLAIGDAR</sequence>
<dbReference type="Proteomes" id="UP001501444">
    <property type="component" value="Unassembled WGS sequence"/>
</dbReference>
<dbReference type="EMBL" id="BAAARV010000025">
    <property type="protein sequence ID" value="GAA2347386.1"/>
    <property type="molecule type" value="Genomic_DNA"/>
</dbReference>
<proteinExistence type="predicted"/>
<organism evidence="1 2">
    <name type="scientific">Dactylosporangium salmoneum</name>
    <dbReference type="NCBI Taxonomy" id="53361"/>
    <lineage>
        <taxon>Bacteria</taxon>
        <taxon>Bacillati</taxon>
        <taxon>Actinomycetota</taxon>
        <taxon>Actinomycetes</taxon>
        <taxon>Micromonosporales</taxon>
        <taxon>Micromonosporaceae</taxon>
        <taxon>Dactylosporangium</taxon>
    </lineage>
</organism>
<protein>
    <submittedName>
        <fullName evidence="1">Uncharacterized protein</fullName>
    </submittedName>
</protein>
<evidence type="ECO:0000313" key="2">
    <source>
        <dbReference type="Proteomes" id="UP001501444"/>
    </source>
</evidence>
<gene>
    <name evidence="1" type="ORF">GCM10010170_034930</name>
</gene>
<keyword evidence="2" id="KW-1185">Reference proteome</keyword>
<dbReference type="RefSeq" id="WP_344613442.1">
    <property type="nucleotide sequence ID" value="NZ_BAAARV010000025.1"/>
</dbReference>